<keyword evidence="7" id="KW-0395">Inflammatory response</keyword>
<dbReference type="InterPro" id="IPR041267">
    <property type="entry name" value="NLRP_HD2"/>
</dbReference>
<dbReference type="GO" id="GO:0005524">
    <property type="term" value="F:ATP binding"/>
    <property type="evidence" value="ECO:0007669"/>
    <property type="project" value="UniProtKB-KW"/>
</dbReference>
<dbReference type="InterPro" id="IPR050637">
    <property type="entry name" value="NLRP_innate_immun_reg"/>
</dbReference>
<proteinExistence type="predicted"/>
<evidence type="ECO:0000256" key="4">
    <source>
        <dbReference type="ARBA" id="ARBA00022741"/>
    </source>
</evidence>
<evidence type="ECO:0000256" key="3">
    <source>
        <dbReference type="ARBA" id="ARBA00022737"/>
    </source>
</evidence>
<reference evidence="11" key="1">
    <citation type="submission" date="2021-02" db="EMBL/GenBank/DDBJ databases">
        <title>Comparative genomics reveals that relaxation of natural selection precedes convergent phenotypic evolution of cavefish.</title>
        <authorList>
            <person name="Peng Z."/>
        </authorList>
    </citation>
    <scope>NUCLEOTIDE SEQUENCE</scope>
    <source>
        <tissue evidence="11">Muscle</tissue>
    </source>
</reference>
<comment type="caution">
    <text evidence="11">The sequence shown here is derived from an EMBL/GenBank/DDBJ whole genome shotgun (WGS) entry which is preliminary data.</text>
</comment>
<dbReference type="InterPro" id="IPR027417">
    <property type="entry name" value="P-loop_NTPase"/>
</dbReference>
<sequence>MIVQRHNEREEKEQEMRSRGEKFFSFRTNQCTKNISLDRFFSPESEAHKDVPRAVILQGDSGSGKSITAQKIFLDWASGELYAGLFDVVFYLRCQELNNLSGEMSLAEICDCSLTPNEIAQILKDTSRRTLFIVDGFDELILSAPKDSLPPKPDIKGRPSTILCSLLKGRMMRDSCMLVTTRSAAVDNLQGVLKKPQRFMEILGFSEKGVIEYFQKFFEDEEFSKQVYEQVKVHEMLYTVCFIPVFCWIVCTIFKKKGKDGVRTSELTTTTSIFVDFMFTILKHHCNLDREKEFDLLKSLGQLAETGMPKRQILFHRSSLPKAISDVPNIPFLCTFRQQDRTFLKEMFGFMHLSFQEFFCALSYMLTDKSRVKITVKELLESAGNGRCNNHLLPVIRFLFGLSNKKLEKWISRVLLKNIMDTFYMSDFILHCLYELHDRDVLKNVMKLWERSGIHIHWTLKGIDCQVVMYCLQYSTHISNMELRCSAENLKALHSALCRIEDGDLSDESLQKILKTLNEQQSVGNIRLSVRTITYTNADLTMNFLIKDMVGKEFSICIASHADNREQSLCSEFTMESKKNSFWLTVGHTEEDRSKILKKHSAHYYQALSKISFALSDLSIISAVDWREFLEICHHLRRFSDVKDADFNENVDLLLSYLKSVPGLVEVDVRTEHLTEIWTSRILSFFHANPKISHITFHVSNTMISDVERVCSSFSASRKPYMPYKMHDSEKDNPFLLLSMDSWAYHVNRSSEEPISSHPCDKPALVKLNLSVPPLEGSSVTWEKLFRKIYRIIQLTEKSPELDESVDSLLVFLHSVPGLMEIKLWLTSLNEIWAAGLIALFMSCSSLLHLQLKTSLSLVDDAESLVMVRQDGMRLSVGCNHVNYIDGFDISFFETPVHKVLPCITIRVTDESENRNTDWTRFFHNYNQLKVLTEYCLEYDERVADLLSVLRSLSGLKDLDLVFRFMTIDGASRALDLLQTNPSLRTVNFLAIRLQGMNPDLNSQLFSFHRTSESEEDSDSDRLNGFGIQTSGQEESDEESSSSSLSDYINDIRDFDELGNTEHLCSSEILSSELRVHKMTCDSDNASENWRVVLKSIASGLNTKSPLTYMTLTLSETSGDTSSDWRTFLVAYNQCKGISIGGSRFNECIDALLLSFYSLSGLIQLHMSTDSLTENWAPKIFSLCYAYYSLQNICLRVDYDRRYSDLNVCSSLNITKNIKDSMVTVDIQAAHKTIRTIPSCISFTLPCLTILKVDGHELLETLDLLKGLEENCEEQEEYLGDLMSILLSVPGLQRVTLNIGNLTENWVRRILSLAEVCPDLQEIKCHCIEGSGLVLEENVGILQSSPMDSDCMIIITGVKFGKGSDMSNNITMVTSSASSCNEKVKLTFCKNTLSTVVLIDTNESEEDEIYECRYIY</sequence>
<keyword evidence="2" id="KW-0963">Cytoplasm</keyword>
<dbReference type="EMBL" id="JAFHDT010000005">
    <property type="protein sequence ID" value="KAI7809430.1"/>
    <property type="molecule type" value="Genomic_DNA"/>
</dbReference>
<dbReference type="InterPro" id="IPR032675">
    <property type="entry name" value="LRR_dom_sf"/>
</dbReference>
<comment type="subcellular location">
    <subcellularLocation>
        <location evidence="1">Inflammasome</location>
    </subcellularLocation>
</comment>
<evidence type="ECO:0000256" key="9">
    <source>
        <dbReference type="SAM" id="MobiDB-lite"/>
    </source>
</evidence>
<protein>
    <recommendedName>
        <fullName evidence="10">NACHT domain-containing protein</fullName>
    </recommendedName>
</protein>
<keyword evidence="4" id="KW-0547">Nucleotide-binding</keyword>
<dbReference type="Gene3D" id="3.80.10.10">
    <property type="entry name" value="Ribonuclease Inhibitor"/>
    <property type="match status" value="1"/>
</dbReference>
<keyword evidence="12" id="KW-1185">Reference proteome</keyword>
<evidence type="ECO:0000259" key="10">
    <source>
        <dbReference type="PROSITE" id="PS50837"/>
    </source>
</evidence>
<evidence type="ECO:0000256" key="7">
    <source>
        <dbReference type="ARBA" id="ARBA00023198"/>
    </source>
</evidence>
<keyword evidence="5" id="KW-0067">ATP-binding</keyword>
<dbReference type="PANTHER" id="PTHR45690">
    <property type="entry name" value="NACHT, LRR AND PYD DOMAINS-CONTAINING PROTEIN 12"/>
    <property type="match status" value="1"/>
</dbReference>
<dbReference type="Pfam" id="PF17776">
    <property type="entry name" value="NLRC4_HD2"/>
    <property type="match status" value="1"/>
</dbReference>
<keyword evidence="6" id="KW-0832">Ubl conjugation</keyword>
<feature type="region of interest" description="Disordered" evidence="9">
    <location>
        <begin position="1013"/>
        <end position="1045"/>
    </location>
</feature>
<dbReference type="Gene3D" id="3.40.50.300">
    <property type="entry name" value="P-loop containing nucleotide triphosphate hydrolases"/>
    <property type="match status" value="1"/>
</dbReference>
<dbReference type="Proteomes" id="UP001059041">
    <property type="component" value="Linkage Group LG5"/>
</dbReference>
<dbReference type="SUPFAM" id="SSF52540">
    <property type="entry name" value="P-loop containing nucleoside triphosphate hydrolases"/>
    <property type="match status" value="1"/>
</dbReference>
<feature type="domain" description="NACHT" evidence="10">
    <location>
        <begin position="53"/>
        <end position="185"/>
    </location>
</feature>
<dbReference type="InterPro" id="IPR007111">
    <property type="entry name" value="NACHT_NTPase"/>
</dbReference>
<evidence type="ECO:0000256" key="5">
    <source>
        <dbReference type="ARBA" id="ARBA00022840"/>
    </source>
</evidence>
<dbReference type="Pfam" id="PF05729">
    <property type="entry name" value="NACHT"/>
    <property type="match status" value="1"/>
</dbReference>
<dbReference type="PANTHER" id="PTHR45690:SF19">
    <property type="entry name" value="NACHT, LRR AND PYD DOMAINS-CONTAINING PROTEIN 3"/>
    <property type="match status" value="1"/>
</dbReference>
<dbReference type="GO" id="GO:0005829">
    <property type="term" value="C:cytosol"/>
    <property type="evidence" value="ECO:0007669"/>
    <property type="project" value="UniProtKB-SubCell"/>
</dbReference>
<evidence type="ECO:0000256" key="1">
    <source>
        <dbReference type="ARBA" id="ARBA00004110"/>
    </source>
</evidence>
<evidence type="ECO:0000256" key="2">
    <source>
        <dbReference type="ARBA" id="ARBA00022490"/>
    </source>
</evidence>
<keyword evidence="8" id="KW-1271">Inflammasome</keyword>
<evidence type="ECO:0000313" key="12">
    <source>
        <dbReference type="Proteomes" id="UP001059041"/>
    </source>
</evidence>
<gene>
    <name evidence="11" type="ORF">IRJ41_008005</name>
</gene>
<keyword evidence="3" id="KW-0677">Repeat</keyword>
<organism evidence="11 12">
    <name type="scientific">Triplophysa rosa</name>
    <name type="common">Cave loach</name>
    <dbReference type="NCBI Taxonomy" id="992332"/>
    <lineage>
        <taxon>Eukaryota</taxon>
        <taxon>Metazoa</taxon>
        <taxon>Chordata</taxon>
        <taxon>Craniata</taxon>
        <taxon>Vertebrata</taxon>
        <taxon>Euteleostomi</taxon>
        <taxon>Actinopterygii</taxon>
        <taxon>Neopterygii</taxon>
        <taxon>Teleostei</taxon>
        <taxon>Ostariophysi</taxon>
        <taxon>Cypriniformes</taxon>
        <taxon>Nemacheilidae</taxon>
        <taxon>Triplophysa</taxon>
    </lineage>
</organism>
<evidence type="ECO:0000256" key="8">
    <source>
        <dbReference type="ARBA" id="ARBA00023233"/>
    </source>
</evidence>
<evidence type="ECO:0000313" key="11">
    <source>
        <dbReference type="EMBL" id="KAI7809430.1"/>
    </source>
</evidence>
<dbReference type="SUPFAM" id="SSF52047">
    <property type="entry name" value="RNI-like"/>
    <property type="match status" value="1"/>
</dbReference>
<name>A0A9W7WVK7_TRIRA</name>
<evidence type="ECO:0000256" key="6">
    <source>
        <dbReference type="ARBA" id="ARBA00022843"/>
    </source>
</evidence>
<dbReference type="PROSITE" id="PS50837">
    <property type="entry name" value="NACHT"/>
    <property type="match status" value="1"/>
</dbReference>
<accession>A0A9W7WVK7</accession>